<dbReference type="EMBL" id="BONG01000015">
    <property type="protein sequence ID" value="GIF89354.1"/>
    <property type="molecule type" value="Genomic_DNA"/>
</dbReference>
<feature type="chain" id="PRO_5035171020" evidence="1">
    <location>
        <begin position="32"/>
        <end position="168"/>
    </location>
</feature>
<feature type="signal peptide" evidence="1">
    <location>
        <begin position="1"/>
        <end position="31"/>
    </location>
</feature>
<name>A0A8J3JVN9_9ACTN</name>
<sequence length="168" mass="18412">MKKTTRLVVLASATILTASLVWVTSAGRSGANDGQETLDGIAYLTAQQTMAEYEQEATKWTFAPMRPQPKKTYADTLSDGKQAMYQKGTARIDASFDWWCSWARMLVEAQTPADHDTALPHVLSVHQTPFYAEGLVPQDRPVFDHDVVTPAQAGDYSGVKATVTQNCA</sequence>
<gene>
    <name evidence="2" type="ORF">Cch02nite_27980</name>
</gene>
<evidence type="ECO:0000313" key="2">
    <source>
        <dbReference type="EMBL" id="GIF89354.1"/>
    </source>
</evidence>
<dbReference type="Proteomes" id="UP000619293">
    <property type="component" value="Unassembled WGS sequence"/>
</dbReference>
<keyword evidence="3" id="KW-1185">Reference proteome</keyword>
<accession>A0A8J3JVN9</accession>
<proteinExistence type="predicted"/>
<protein>
    <submittedName>
        <fullName evidence="2">Uncharacterized protein</fullName>
    </submittedName>
</protein>
<comment type="caution">
    <text evidence="2">The sequence shown here is derived from an EMBL/GenBank/DDBJ whole genome shotgun (WGS) entry which is preliminary data.</text>
</comment>
<organism evidence="2 3">
    <name type="scientific">Catellatospora chokoriensis</name>
    <dbReference type="NCBI Taxonomy" id="310353"/>
    <lineage>
        <taxon>Bacteria</taxon>
        <taxon>Bacillati</taxon>
        <taxon>Actinomycetota</taxon>
        <taxon>Actinomycetes</taxon>
        <taxon>Micromonosporales</taxon>
        <taxon>Micromonosporaceae</taxon>
        <taxon>Catellatospora</taxon>
    </lineage>
</organism>
<dbReference type="RefSeq" id="WP_191839266.1">
    <property type="nucleotide sequence ID" value="NZ_BAAALB010000006.1"/>
</dbReference>
<dbReference type="AlphaFoldDB" id="A0A8J3JVN9"/>
<evidence type="ECO:0000313" key="3">
    <source>
        <dbReference type="Proteomes" id="UP000619293"/>
    </source>
</evidence>
<reference evidence="2 3" key="1">
    <citation type="submission" date="2021-01" db="EMBL/GenBank/DDBJ databases">
        <title>Whole genome shotgun sequence of Catellatospora chokoriensis NBRC 107358.</title>
        <authorList>
            <person name="Komaki H."/>
            <person name="Tamura T."/>
        </authorList>
    </citation>
    <scope>NUCLEOTIDE SEQUENCE [LARGE SCALE GENOMIC DNA]</scope>
    <source>
        <strain evidence="2 3">NBRC 107358</strain>
    </source>
</reference>
<evidence type="ECO:0000256" key="1">
    <source>
        <dbReference type="SAM" id="SignalP"/>
    </source>
</evidence>
<keyword evidence="1" id="KW-0732">Signal</keyword>